<comment type="caution">
    <text evidence="1">The sequence shown here is derived from an EMBL/GenBank/DDBJ whole genome shotgun (WGS) entry which is preliminary data.</text>
</comment>
<accession>A0AAD9NWH4</accession>
<dbReference type="AlphaFoldDB" id="A0AAD9NWH4"/>
<reference evidence="1" key="1">
    <citation type="journal article" date="2023" name="Mol. Biol. Evol.">
        <title>Third-Generation Sequencing Reveals the Adaptive Role of the Epigenome in Three Deep-Sea Polychaetes.</title>
        <authorList>
            <person name="Perez M."/>
            <person name="Aroh O."/>
            <person name="Sun Y."/>
            <person name="Lan Y."/>
            <person name="Juniper S.K."/>
            <person name="Young C.R."/>
            <person name="Angers B."/>
            <person name="Qian P.Y."/>
        </authorList>
    </citation>
    <scope>NUCLEOTIDE SEQUENCE</scope>
    <source>
        <strain evidence="1">R07B-5</strain>
    </source>
</reference>
<evidence type="ECO:0000313" key="1">
    <source>
        <dbReference type="EMBL" id="KAK2183747.1"/>
    </source>
</evidence>
<dbReference type="Proteomes" id="UP001209878">
    <property type="component" value="Unassembled WGS sequence"/>
</dbReference>
<keyword evidence="2" id="KW-1185">Reference proteome</keyword>
<name>A0AAD9NWH4_RIDPI</name>
<proteinExistence type="predicted"/>
<protein>
    <submittedName>
        <fullName evidence="1">Uncharacterized protein</fullName>
    </submittedName>
</protein>
<gene>
    <name evidence="1" type="ORF">NP493_297g02012</name>
</gene>
<evidence type="ECO:0000313" key="2">
    <source>
        <dbReference type="Proteomes" id="UP001209878"/>
    </source>
</evidence>
<dbReference type="EMBL" id="JAODUO010000297">
    <property type="protein sequence ID" value="KAK2183747.1"/>
    <property type="molecule type" value="Genomic_DNA"/>
</dbReference>
<sequence length="144" mass="15704">MADRICCCCFRTSVIVCCWAASPSENNFLWAANSSQTLANASGGVASHWATYALVFLGGTSSTSSAHLWATFLIARNVLAGSRSTLRLSSHRRWTPRTFSMSCSRNILSRSSAIPGDVLCRRSTSSTRPWEKSDIVSEICCLRS</sequence>
<organism evidence="1 2">
    <name type="scientific">Ridgeia piscesae</name>
    <name type="common">Tubeworm</name>
    <dbReference type="NCBI Taxonomy" id="27915"/>
    <lineage>
        <taxon>Eukaryota</taxon>
        <taxon>Metazoa</taxon>
        <taxon>Spiralia</taxon>
        <taxon>Lophotrochozoa</taxon>
        <taxon>Annelida</taxon>
        <taxon>Polychaeta</taxon>
        <taxon>Sedentaria</taxon>
        <taxon>Canalipalpata</taxon>
        <taxon>Sabellida</taxon>
        <taxon>Siboglinidae</taxon>
        <taxon>Ridgeia</taxon>
    </lineage>
</organism>